<sequence>MLSEELSTDMDRITQLQDAILDLLTICHTSIEYITKRTQFEQNSNTIPATLHTNSAAKRKDYKAAIETFVADIIQRSKDVELLIAALPKKEDSDARAGRIEELQREMDEANGQYKEALADAESLLKELEAALGEVLDDPVIQGVDDVMEGKG</sequence>
<dbReference type="OrthoDB" id="526653at2759"/>
<dbReference type="RefSeq" id="XP_021869439.1">
    <property type="nucleotide sequence ID" value="XM_022019264.1"/>
</dbReference>
<evidence type="ECO:0000256" key="4">
    <source>
        <dbReference type="ARBA" id="ARBA00023015"/>
    </source>
</evidence>
<evidence type="ECO:0000313" key="10">
    <source>
        <dbReference type="EMBL" id="ORX35249.1"/>
    </source>
</evidence>
<dbReference type="InterPro" id="IPR021384">
    <property type="entry name" value="Mediator_Med21"/>
</dbReference>
<name>A0A1Y1UB57_9TREE</name>
<evidence type="ECO:0000256" key="9">
    <source>
        <dbReference type="SAM" id="Coils"/>
    </source>
</evidence>
<dbReference type="GO" id="GO:0006357">
    <property type="term" value="P:regulation of transcription by RNA polymerase II"/>
    <property type="evidence" value="ECO:0007669"/>
    <property type="project" value="TreeGrafter"/>
</dbReference>
<dbReference type="EMBL" id="NBSH01000011">
    <property type="protein sequence ID" value="ORX35249.1"/>
    <property type="molecule type" value="Genomic_DNA"/>
</dbReference>
<organism evidence="10 11">
    <name type="scientific">Kockovaella imperatae</name>
    <dbReference type="NCBI Taxonomy" id="4999"/>
    <lineage>
        <taxon>Eukaryota</taxon>
        <taxon>Fungi</taxon>
        <taxon>Dikarya</taxon>
        <taxon>Basidiomycota</taxon>
        <taxon>Agaricomycotina</taxon>
        <taxon>Tremellomycetes</taxon>
        <taxon>Tremellales</taxon>
        <taxon>Cuniculitremaceae</taxon>
        <taxon>Kockovaella</taxon>
    </lineage>
</organism>
<dbReference type="AlphaFoldDB" id="A0A1Y1UB57"/>
<evidence type="ECO:0000313" key="11">
    <source>
        <dbReference type="Proteomes" id="UP000193218"/>
    </source>
</evidence>
<evidence type="ECO:0000256" key="7">
    <source>
        <dbReference type="ARBA" id="ARBA00023242"/>
    </source>
</evidence>
<keyword evidence="4 8" id="KW-0805">Transcription regulation</keyword>
<keyword evidence="9" id="KW-0175">Coiled coil</keyword>
<dbReference type="GeneID" id="33561073"/>
<dbReference type="STRING" id="4999.A0A1Y1UB57"/>
<comment type="caution">
    <text evidence="10">The sequence shown here is derived from an EMBL/GenBank/DDBJ whole genome shotgun (WGS) entry which is preliminary data.</text>
</comment>
<dbReference type="Proteomes" id="UP000193218">
    <property type="component" value="Unassembled WGS sequence"/>
</dbReference>
<gene>
    <name evidence="10" type="ORF">BD324DRAFT_84233</name>
</gene>
<feature type="coiled-coil region" evidence="9">
    <location>
        <begin position="100"/>
        <end position="138"/>
    </location>
</feature>
<keyword evidence="6 8" id="KW-0804">Transcription</keyword>
<dbReference type="PANTHER" id="PTHR13381:SF0">
    <property type="entry name" value="MEDIATOR OF RNA POLYMERASE II TRANSCRIPTION SUBUNIT 21"/>
    <property type="match status" value="1"/>
</dbReference>
<proteinExistence type="inferred from homology"/>
<comment type="similarity">
    <text evidence="2 8">Belongs to the Mediator complex subunit 21 family.</text>
</comment>
<evidence type="ECO:0000256" key="2">
    <source>
        <dbReference type="ARBA" id="ARBA00005770"/>
    </source>
</evidence>
<keyword evidence="11" id="KW-1185">Reference proteome</keyword>
<evidence type="ECO:0000256" key="3">
    <source>
        <dbReference type="ARBA" id="ARBA00019691"/>
    </source>
</evidence>
<dbReference type="GO" id="GO:0003712">
    <property type="term" value="F:transcription coregulator activity"/>
    <property type="evidence" value="ECO:0007669"/>
    <property type="project" value="TreeGrafter"/>
</dbReference>
<reference evidence="10 11" key="1">
    <citation type="submission" date="2017-03" db="EMBL/GenBank/DDBJ databases">
        <title>Widespread Adenine N6-methylation of Active Genes in Fungi.</title>
        <authorList>
            <consortium name="DOE Joint Genome Institute"/>
            <person name="Mondo S.J."/>
            <person name="Dannebaum R.O."/>
            <person name="Kuo R.C."/>
            <person name="Louie K.B."/>
            <person name="Bewick A.J."/>
            <person name="Labutti K."/>
            <person name="Haridas S."/>
            <person name="Kuo A."/>
            <person name="Salamov A."/>
            <person name="Ahrendt S.R."/>
            <person name="Lau R."/>
            <person name="Bowen B.P."/>
            <person name="Lipzen A."/>
            <person name="Sullivan W."/>
            <person name="Andreopoulos W.B."/>
            <person name="Clum A."/>
            <person name="Lindquist E."/>
            <person name="Daum C."/>
            <person name="Northen T.R."/>
            <person name="Ramamoorthy G."/>
            <person name="Schmitz R.J."/>
            <person name="Gryganskyi A."/>
            <person name="Culley D."/>
            <person name="Magnuson J."/>
            <person name="James T.Y."/>
            <person name="O'Malley M.A."/>
            <person name="Stajich J.E."/>
            <person name="Spatafora J.W."/>
            <person name="Visel A."/>
            <person name="Grigoriev I.V."/>
        </authorList>
    </citation>
    <scope>NUCLEOTIDE SEQUENCE [LARGE SCALE GENOMIC DNA]</scope>
    <source>
        <strain evidence="10 11">NRRL Y-17943</strain>
    </source>
</reference>
<comment type="function">
    <text evidence="8">Component of the Mediator complex, a coactivator involved in the regulated transcription of nearly all RNA polymerase II-dependent genes. Mediator functions as a bridge to convey information from gene-specific regulatory proteins to the basal RNA polymerase II transcription machinery. Mediator is recruited to promoters by direct interactions with regulatory proteins and serves as a scaffold for the assembly of a functional preinitiation complex with RNA polymerase II and the general transcription factors.</text>
</comment>
<protein>
    <recommendedName>
        <fullName evidence="3 8">Mediator of RNA polymerase II transcription subunit 21</fullName>
    </recommendedName>
</protein>
<evidence type="ECO:0000256" key="8">
    <source>
        <dbReference type="RuleBase" id="RU366036"/>
    </source>
</evidence>
<evidence type="ECO:0000256" key="5">
    <source>
        <dbReference type="ARBA" id="ARBA00023159"/>
    </source>
</evidence>
<comment type="subunit">
    <text evidence="8">Component of the Mediator complex.</text>
</comment>
<accession>A0A1Y1UB57</accession>
<keyword evidence="5 8" id="KW-0010">Activator</keyword>
<dbReference type="Pfam" id="PF11221">
    <property type="entry name" value="Med21"/>
    <property type="match status" value="1"/>
</dbReference>
<dbReference type="GO" id="GO:0016592">
    <property type="term" value="C:mediator complex"/>
    <property type="evidence" value="ECO:0007669"/>
    <property type="project" value="UniProtKB-UniRule"/>
</dbReference>
<comment type="subcellular location">
    <subcellularLocation>
        <location evidence="1 8">Nucleus</location>
    </subcellularLocation>
</comment>
<dbReference type="Gene3D" id="6.10.280.10">
    <property type="entry name" value="Mediator complex, subunit Med21"/>
    <property type="match status" value="1"/>
</dbReference>
<dbReference type="SUPFAM" id="SSF140718">
    <property type="entry name" value="Mediator hinge subcomplex-like"/>
    <property type="match status" value="1"/>
</dbReference>
<dbReference type="PANTHER" id="PTHR13381">
    <property type="entry name" value="RNA POLYMERASE II HOLOENZYME COMPONENT SRB7"/>
    <property type="match status" value="1"/>
</dbReference>
<evidence type="ECO:0000256" key="1">
    <source>
        <dbReference type="ARBA" id="ARBA00004123"/>
    </source>
</evidence>
<dbReference type="InParanoid" id="A0A1Y1UB57"/>
<dbReference type="InterPro" id="IPR037212">
    <property type="entry name" value="Med7/Med21-like"/>
</dbReference>
<evidence type="ECO:0000256" key="6">
    <source>
        <dbReference type="ARBA" id="ARBA00023163"/>
    </source>
</evidence>
<keyword evidence="7 8" id="KW-0539">Nucleus</keyword>